<dbReference type="Proteomes" id="UP000615026">
    <property type="component" value="Unassembled WGS sequence"/>
</dbReference>
<dbReference type="AlphaFoldDB" id="A0A929A057"/>
<dbReference type="Gene3D" id="3.30.160.270">
    <property type="match status" value="1"/>
</dbReference>
<evidence type="ECO:0000256" key="1">
    <source>
        <dbReference type="ARBA" id="ARBA00022679"/>
    </source>
</evidence>
<dbReference type="GO" id="GO:0003852">
    <property type="term" value="F:2-isopropylmalate synthase activity"/>
    <property type="evidence" value="ECO:0007669"/>
    <property type="project" value="InterPro"/>
</dbReference>
<dbReference type="InterPro" id="IPR036230">
    <property type="entry name" value="LeuA_allosteric_dom_sf"/>
</dbReference>
<dbReference type="GO" id="GO:0009098">
    <property type="term" value="P:L-leucine biosynthetic process"/>
    <property type="evidence" value="ECO:0007669"/>
    <property type="project" value="InterPro"/>
</dbReference>
<evidence type="ECO:0000259" key="2">
    <source>
        <dbReference type="Pfam" id="PF08502"/>
    </source>
</evidence>
<dbReference type="RefSeq" id="WP_193996490.1">
    <property type="nucleotide sequence ID" value="NZ_JADEXP010000482.1"/>
</dbReference>
<dbReference type="Pfam" id="PF08502">
    <property type="entry name" value="LeuA_dimer"/>
    <property type="match status" value="1"/>
</dbReference>
<dbReference type="EMBL" id="JADEXP010000482">
    <property type="protein sequence ID" value="MBE9070632.1"/>
    <property type="molecule type" value="Genomic_DNA"/>
</dbReference>
<sequence>MSSTICSRTALITANVFQNCLSRSYASRSYHTNILRRLIATPIEWYISDIDFDLAFTLRELYKLDVNSQESNSVCQEVRKNLRNCRITSYVLEESQHYAINFYDALRLACAVEECVDYIVTWEPTSFVRNPHERRALEQQGFFDLTLDSEDADTSMHLPKTIGVFPPNRFWSHLQNQTSREQPSRMTSCYIHFESLSLQLGGGSFSQADIILRDQTGHRIKGGERGSTPCGATLKALDQAIDRCLHLPQRELINFSIPPIIGGPDALVEVSLNIECAGQLFPASARHNSVYHACAEAYINAINEIAEAFHFG</sequence>
<accession>A0A929A057</accession>
<evidence type="ECO:0000313" key="4">
    <source>
        <dbReference type="Proteomes" id="UP000615026"/>
    </source>
</evidence>
<comment type="caution">
    <text evidence="3">The sequence shown here is derived from an EMBL/GenBank/DDBJ whole genome shotgun (WGS) entry which is preliminary data.</text>
</comment>
<gene>
    <name evidence="3" type="ORF">IQ260_28740</name>
</gene>
<protein>
    <recommendedName>
        <fullName evidence="2">2-isopropylmalate synthase LeuA allosteric (dimerisation) domain-containing protein</fullName>
    </recommendedName>
</protein>
<feature type="domain" description="2-isopropylmalate synthase LeuA allosteric (dimerisation)" evidence="2">
    <location>
        <begin position="190"/>
        <end position="305"/>
    </location>
</feature>
<dbReference type="InterPro" id="IPR013709">
    <property type="entry name" value="2-isopropylmalate_synth_dimer"/>
</dbReference>
<organism evidence="3 4">
    <name type="scientific">Leptolyngbya cf. ectocarpi LEGE 11479</name>
    <dbReference type="NCBI Taxonomy" id="1828722"/>
    <lineage>
        <taxon>Bacteria</taxon>
        <taxon>Bacillati</taxon>
        <taxon>Cyanobacteriota</taxon>
        <taxon>Cyanophyceae</taxon>
        <taxon>Leptolyngbyales</taxon>
        <taxon>Leptolyngbyaceae</taxon>
        <taxon>Leptolyngbya group</taxon>
        <taxon>Leptolyngbya</taxon>
    </lineage>
</organism>
<evidence type="ECO:0000313" key="3">
    <source>
        <dbReference type="EMBL" id="MBE9070632.1"/>
    </source>
</evidence>
<keyword evidence="1" id="KW-0808">Transferase</keyword>
<proteinExistence type="predicted"/>
<reference evidence="3" key="1">
    <citation type="submission" date="2020-10" db="EMBL/GenBank/DDBJ databases">
        <authorList>
            <person name="Castelo-Branco R."/>
            <person name="Eusebio N."/>
            <person name="Adriana R."/>
            <person name="Vieira A."/>
            <person name="Brugerolle De Fraissinette N."/>
            <person name="Rezende De Castro R."/>
            <person name="Schneider M.P."/>
            <person name="Vasconcelos V."/>
            <person name="Leao P.N."/>
        </authorList>
    </citation>
    <scope>NUCLEOTIDE SEQUENCE</scope>
    <source>
        <strain evidence="3">LEGE 11479</strain>
    </source>
</reference>
<keyword evidence="4" id="KW-1185">Reference proteome</keyword>
<name>A0A929A057_LEPEC</name>